<keyword evidence="2" id="KW-1185">Reference proteome</keyword>
<evidence type="ECO:0000313" key="2">
    <source>
        <dbReference type="Proteomes" id="UP000799302"/>
    </source>
</evidence>
<proteinExistence type="predicted"/>
<evidence type="ECO:0000313" key="1">
    <source>
        <dbReference type="EMBL" id="KAF2672864.1"/>
    </source>
</evidence>
<reference evidence="1" key="1">
    <citation type="journal article" date="2020" name="Stud. Mycol.">
        <title>101 Dothideomycetes genomes: a test case for predicting lifestyles and emergence of pathogens.</title>
        <authorList>
            <person name="Haridas S."/>
            <person name="Albert R."/>
            <person name="Binder M."/>
            <person name="Bloem J."/>
            <person name="Labutti K."/>
            <person name="Salamov A."/>
            <person name="Andreopoulos B."/>
            <person name="Baker S."/>
            <person name="Barry K."/>
            <person name="Bills G."/>
            <person name="Bluhm B."/>
            <person name="Cannon C."/>
            <person name="Castanera R."/>
            <person name="Culley D."/>
            <person name="Daum C."/>
            <person name="Ezra D."/>
            <person name="Gonzalez J."/>
            <person name="Henrissat B."/>
            <person name="Kuo A."/>
            <person name="Liang C."/>
            <person name="Lipzen A."/>
            <person name="Lutzoni F."/>
            <person name="Magnuson J."/>
            <person name="Mondo S."/>
            <person name="Nolan M."/>
            <person name="Ohm R."/>
            <person name="Pangilinan J."/>
            <person name="Park H.-J."/>
            <person name="Ramirez L."/>
            <person name="Alfaro M."/>
            <person name="Sun H."/>
            <person name="Tritt A."/>
            <person name="Yoshinaga Y."/>
            <person name="Zwiers L.-H."/>
            <person name="Turgeon B."/>
            <person name="Goodwin S."/>
            <person name="Spatafora J."/>
            <person name="Crous P."/>
            <person name="Grigoriev I."/>
        </authorList>
    </citation>
    <scope>NUCLEOTIDE SEQUENCE</scope>
    <source>
        <strain evidence="1">CBS 115976</strain>
    </source>
</reference>
<name>A0A6A6UPN4_9PEZI</name>
<sequence>MSPSSSDSRASCPLITADLIRKFLSLKVLPTAHRAQMHELLDQISTDTNTRPLASVDVLILSLTEFSASPPIAVHLLTISDDPPRQAICHITNPFTRIQLPYCHTADGGKYEIYSTTNLRIVPTQTIIPKTIARRLYSSCIRLSRREPQDPGCTLVSTNHQDHHALVKAIDEAIQLAKVIQGVTLDSTLGIEPL</sequence>
<dbReference type="AlphaFoldDB" id="A0A6A6UPN4"/>
<accession>A0A6A6UPN4</accession>
<organism evidence="1 2">
    <name type="scientific">Microthyrium microscopicum</name>
    <dbReference type="NCBI Taxonomy" id="703497"/>
    <lineage>
        <taxon>Eukaryota</taxon>
        <taxon>Fungi</taxon>
        <taxon>Dikarya</taxon>
        <taxon>Ascomycota</taxon>
        <taxon>Pezizomycotina</taxon>
        <taxon>Dothideomycetes</taxon>
        <taxon>Dothideomycetes incertae sedis</taxon>
        <taxon>Microthyriales</taxon>
        <taxon>Microthyriaceae</taxon>
        <taxon>Microthyrium</taxon>
    </lineage>
</organism>
<protein>
    <submittedName>
        <fullName evidence="1">Uncharacterized protein</fullName>
    </submittedName>
</protein>
<dbReference type="Proteomes" id="UP000799302">
    <property type="component" value="Unassembled WGS sequence"/>
</dbReference>
<dbReference type="EMBL" id="MU004231">
    <property type="protein sequence ID" value="KAF2672864.1"/>
    <property type="molecule type" value="Genomic_DNA"/>
</dbReference>
<gene>
    <name evidence="1" type="ORF">BT63DRAFT_421066</name>
</gene>